<comment type="caution">
    <text evidence="1">The sequence shown here is derived from an EMBL/GenBank/DDBJ whole genome shotgun (WGS) entry which is preliminary data.</text>
</comment>
<accession>A0AA90NEE6</accession>
<proteinExistence type="predicted"/>
<dbReference type="EMBL" id="JAUTIX010000009">
    <property type="protein sequence ID" value="MDP0400413.1"/>
    <property type="molecule type" value="Genomic_DNA"/>
</dbReference>
<keyword evidence="2" id="KW-1185">Reference proteome</keyword>
<gene>
    <name evidence="1" type="ORF">Q7X28_21045</name>
</gene>
<evidence type="ECO:0000313" key="2">
    <source>
        <dbReference type="Proteomes" id="UP001178281"/>
    </source>
</evidence>
<name>A0AA90NEE6_9ACTN</name>
<evidence type="ECO:0000313" key="1">
    <source>
        <dbReference type="EMBL" id="MDP0400413.1"/>
    </source>
</evidence>
<sequence length="218" mass="24567">MNAHTRKTIAKILSNPAPRQLKWKDFVHVWDDVADSVEYEKGDRLVVHINNERVLFHRPHNDVVSIDDIERARPLLRATQETSDAGTLLVVAIDTKRARLIDYDLDSARTSKEEKDLRNSDPRARRMRAVERKTGNDDEQVLVTYFDKIAATLAEDEQSFVVLGHGGGKSDIGAEFIERLRSHHPQVAEHLAGSGYIDLSAATDTDIENKAIEVLHGE</sequence>
<dbReference type="AlphaFoldDB" id="A0AA90NEE6"/>
<dbReference type="RefSeq" id="WP_305112814.1">
    <property type="nucleotide sequence ID" value="NZ_JAUTIX010000009.1"/>
</dbReference>
<reference evidence="1" key="1">
    <citation type="submission" date="2023-08" db="EMBL/GenBank/DDBJ databases">
        <title>The draft genome of Tsukamurella strandjordii strain 050030.</title>
        <authorList>
            <person name="Zhao F."/>
            <person name="Feng Y."/>
            <person name="Zong Z."/>
        </authorList>
    </citation>
    <scope>NUCLEOTIDE SEQUENCE</scope>
    <source>
        <strain evidence="1">050030</strain>
    </source>
</reference>
<dbReference type="Proteomes" id="UP001178281">
    <property type="component" value="Unassembled WGS sequence"/>
</dbReference>
<protein>
    <submittedName>
        <fullName evidence="1">Uncharacterized protein</fullName>
    </submittedName>
</protein>
<organism evidence="1 2">
    <name type="scientific">Tsukamurella strandjordii</name>
    <dbReference type="NCBI Taxonomy" id="147577"/>
    <lineage>
        <taxon>Bacteria</taxon>
        <taxon>Bacillati</taxon>
        <taxon>Actinomycetota</taxon>
        <taxon>Actinomycetes</taxon>
        <taxon>Mycobacteriales</taxon>
        <taxon>Tsukamurellaceae</taxon>
        <taxon>Tsukamurella</taxon>
    </lineage>
</organism>